<dbReference type="SUPFAM" id="SSF56672">
    <property type="entry name" value="DNA/RNA polymerases"/>
    <property type="match status" value="1"/>
</dbReference>
<dbReference type="STRING" id="22663.A0A2I0KU68"/>
<dbReference type="CDD" id="cd09272">
    <property type="entry name" value="RNase_HI_RT_Ty1"/>
    <property type="match status" value="1"/>
</dbReference>
<gene>
    <name evidence="1" type="ORF">CRG98_007565</name>
</gene>
<evidence type="ECO:0008006" key="3">
    <source>
        <dbReference type="Google" id="ProtNLM"/>
    </source>
</evidence>
<dbReference type="InterPro" id="IPR043502">
    <property type="entry name" value="DNA/RNA_pol_sf"/>
</dbReference>
<proteinExistence type="predicted"/>
<reference evidence="1 2" key="1">
    <citation type="submission" date="2017-11" db="EMBL/GenBank/DDBJ databases">
        <title>De-novo sequencing of pomegranate (Punica granatum L.) genome.</title>
        <authorList>
            <person name="Akparov Z."/>
            <person name="Amiraslanov A."/>
            <person name="Hajiyeva S."/>
            <person name="Abbasov M."/>
            <person name="Kaur K."/>
            <person name="Hamwieh A."/>
            <person name="Solovyev V."/>
            <person name="Salamov A."/>
            <person name="Braich B."/>
            <person name="Kosarev P."/>
            <person name="Mahmoud A."/>
            <person name="Hajiyev E."/>
            <person name="Babayeva S."/>
            <person name="Izzatullayeva V."/>
            <person name="Mammadov A."/>
            <person name="Mammadov A."/>
            <person name="Sharifova S."/>
            <person name="Ojaghi J."/>
            <person name="Eynullazada K."/>
            <person name="Bayramov B."/>
            <person name="Abdulazimova A."/>
            <person name="Shahmuradov I."/>
        </authorList>
    </citation>
    <scope>NUCLEOTIDE SEQUENCE [LARGE SCALE GENOMIC DNA]</scope>
    <source>
        <strain evidence="2">cv. AG2017</strain>
        <tissue evidence="1">Leaf</tissue>
    </source>
</reference>
<protein>
    <recommendedName>
        <fullName evidence="3">Reverse transcriptase Ty1/copia-type domain-containing protein</fullName>
    </recommendedName>
</protein>
<sequence>MTRWSLTGYFITLGDSPISWKTRKQTTVSKSFAEAKYRAMAVTGSELLWLRSLLKSLGTHHDDPMHLFCDNQAALHIASNPVFHERTKHIEMDCHFIRQHLRSGAVETSHMSTRFQLVDIFTKALGRNQFHFLLSKLGIQNLHSPT</sequence>
<dbReference type="AlphaFoldDB" id="A0A2I0KU68"/>
<dbReference type="Proteomes" id="UP000233551">
    <property type="component" value="Unassembled WGS sequence"/>
</dbReference>
<name>A0A2I0KU68_PUNGR</name>
<dbReference type="PANTHER" id="PTHR11439:SF462">
    <property type="match status" value="1"/>
</dbReference>
<evidence type="ECO:0000313" key="2">
    <source>
        <dbReference type="Proteomes" id="UP000233551"/>
    </source>
</evidence>
<organism evidence="1 2">
    <name type="scientific">Punica granatum</name>
    <name type="common">Pomegranate</name>
    <dbReference type="NCBI Taxonomy" id="22663"/>
    <lineage>
        <taxon>Eukaryota</taxon>
        <taxon>Viridiplantae</taxon>
        <taxon>Streptophyta</taxon>
        <taxon>Embryophyta</taxon>
        <taxon>Tracheophyta</taxon>
        <taxon>Spermatophyta</taxon>
        <taxon>Magnoliopsida</taxon>
        <taxon>eudicotyledons</taxon>
        <taxon>Gunneridae</taxon>
        <taxon>Pentapetalae</taxon>
        <taxon>rosids</taxon>
        <taxon>malvids</taxon>
        <taxon>Myrtales</taxon>
        <taxon>Lythraceae</taxon>
        <taxon>Punica</taxon>
    </lineage>
</organism>
<evidence type="ECO:0000313" key="1">
    <source>
        <dbReference type="EMBL" id="PKI72019.1"/>
    </source>
</evidence>
<accession>A0A2I0KU68</accession>
<comment type="caution">
    <text evidence="1">The sequence shown here is derived from an EMBL/GenBank/DDBJ whole genome shotgun (WGS) entry which is preliminary data.</text>
</comment>
<dbReference type="PANTHER" id="PTHR11439">
    <property type="entry name" value="GAG-POL-RELATED RETROTRANSPOSON"/>
    <property type="match status" value="1"/>
</dbReference>
<keyword evidence="2" id="KW-1185">Reference proteome</keyword>
<dbReference type="EMBL" id="PGOL01000343">
    <property type="protein sequence ID" value="PKI72019.1"/>
    <property type="molecule type" value="Genomic_DNA"/>
</dbReference>